<dbReference type="InterPro" id="IPR011993">
    <property type="entry name" value="PH-like_dom_sf"/>
</dbReference>
<feature type="region of interest" description="Disordered" evidence="9">
    <location>
        <begin position="671"/>
        <end position="700"/>
    </location>
</feature>
<comment type="caution">
    <text evidence="14">The sequence shown here is derived from an EMBL/GenBank/DDBJ whole genome shotgun (WGS) entry which is preliminary data.</text>
</comment>
<evidence type="ECO:0000256" key="1">
    <source>
        <dbReference type="ARBA" id="ARBA00006935"/>
    </source>
</evidence>
<evidence type="ECO:0000256" key="3">
    <source>
        <dbReference type="ARBA" id="ARBA00022553"/>
    </source>
</evidence>
<evidence type="ECO:0000259" key="13">
    <source>
        <dbReference type="PROSITE" id="PS51285"/>
    </source>
</evidence>
<evidence type="ECO:0000256" key="8">
    <source>
        <dbReference type="PROSITE-ProRule" id="PRU10141"/>
    </source>
</evidence>
<keyword evidence="6" id="KW-0418">Kinase</keyword>
<evidence type="ECO:0000256" key="5">
    <source>
        <dbReference type="ARBA" id="ARBA00022741"/>
    </source>
</evidence>
<evidence type="ECO:0008006" key="16">
    <source>
        <dbReference type="Google" id="ProtNLM"/>
    </source>
</evidence>
<dbReference type="SUPFAM" id="SSF50729">
    <property type="entry name" value="PH domain-like"/>
    <property type="match status" value="1"/>
</dbReference>
<keyword evidence="2" id="KW-0723">Serine/threonine-protein kinase</keyword>
<reference evidence="14" key="1">
    <citation type="submission" date="2020-10" db="EMBL/GenBank/DDBJ databases">
        <title>Unveiling of a novel bifunctional photoreceptor, Dualchrome1, isolated from a cosmopolitan green alga.</title>
        <authorList>
            <person name="Suzuki S."/>
            <person name="Kawachi M."/>
        </authorList>
    </citation>
    <scope>NUCLEOTIDE SEQUENCE</scope>
    <source>
        <strain evidence="14">NIES 2893</strain>
    </source>
</reference>
<feature type="region of interest" description="Disordered" evidence="9">
    <location>
        <begin position="36"/>
        <end position="70"/>
    </location>
</feature>
<sequence length="700" mass="77610">MMRSSVTQLVARSPSIQHLGRLDTFMASSHICIPNTSEVNPGAQGSQGATQGQGGNHNPVVRHADGSSNSDGNVVAHPGVGKTYVVYHIHIAAGSSGGAMPSQGVIASSPSAASPLSADNLMATHNHHQHEGETSQHNSNVREVTKRYSQFNDLMLLLRRMAVPALSKLPDFPQKSLFKGNQDFVERRRAALETWLAAAVALSAEDRSLHDALDVFLKTDDDKFKSSMQQRRGDAAADGVVDMDSLSEPKAGTLHRLSSDLFLRSWKQRWFVFDGVKLLCFADAEAHARGDAPIGKNRGSLDDLETSTITYKGEYQGRSYVIGVYSPRQTWLMDASSEEEALEWVSALRRDAVRLSARREDFDFLSVVGRGHFAKVMLAVKRDTGVMYALKVLRKDVIFERSQVAHTKSERRILGQINHPFIVSLHYAFQTEGRLFLALEFCHGGELFNRMRKVKIFPEKDARLYIGEVLLALEYLHRLDVLYRDLKPENVLIDLDGHLKLADFGLSKEALSSDARTYTFCGTPEYMSPEVLLAKGHGTGVDLWALGVLSCELLTGKHPFYTRNREEMYRRVLTLPVPLPSSLSEGATSFVAGLTQKDPSLRLGCGSGSISDVREHAFFVDHGLDFDRMLAKEYEMPWIPKESGADTLAHFDEAFTRERAEESVLDPSTMEKLRDLSVNGDGGRGTRFDSFDFSPSSQCP</sequence>
<feature type="domain" description="Protein kinase" evidence="11">
    <location>
        <begin position="362"/>
        <end position="619"/>
    </location>
</feature>
<dbReference type="GO" id="GO:0004674">
    <property type="term" value="F:protein serine/threonine kinase activity"/>
    <property type="evidence" value="ECO:0007669"/>
    <property type="project" value="UniProtKB-KW"/>
</dbReference>
<dbReference type="InterPro" id="IPR000719">
    <property type="entry name" value="Prot_kinase_dom"/>
</dbReference>
<feature type="domain" description="PX" evidence="12">
    <location>
        <begin position="65"/>
        <end position="223"/>
    </location>
</feature>
<evidence type="ECO:0000259" key="10">
    <source>
        <dbReference type="PROSITE" id="PS50003"/>
    </source>
</evidence>
<comment type="similarity">
    <text evidence="1">Belongs to the protein kinase superfamily. AGC Ser/Thr protein kinase family. RAC subfamily.</text>
</comment>
<dbReference type="CDD" id="cd06093">
    <property type="entry name" value="PX_domain"/>
    <property type="match status" value="1"/>
</dbReference>
<keyword evidence="5 8" id="KW-0547">Nucleotide-binding</keyword>
<dbReference type="Gene3D" id="2.30.29.30">
    <property type="entry name" value="Pleckstrin-homology domain (PH domain)/Phosphotyrosine-binding domain (PTB)"/>
    <property type="match status" value="1"/>
</dbReference>
<protein>
    <recommendedName>
        <fullName evidence="16">Non-specific serine/threonine protein kinase</fullName>
    </recommendedName>
</protein>
<dbReference type="OrthoDB" id="63267at2759"/>
<evidence type="ECO:0000259" key="11">
    <source>
        <dbReference type="PROSITE" id="PS50011"/>
    </source>
</evidence>
<dbReference type="Gene3D" id="3.30.1520.10">
    <property type="entry name" value="Phox-like domain"/>
    <property type="match status" value="1"/>
</dbReference>
<dbReference type="Pfam" id="PF00069">
    <property type="entry name" value="Pkinase"/>
    <property type="match status" value="1"/>
</dbReference>
<dbReference type="CDD" id="cd05123">
    <property type="entry name" value="STKc_AGC"/>
    <property type="match status" value="1"/>
</dbReference>
<dbReference type="AlphaFoldDB" id="A0A830HX32"/>
<dbReference type="InterPro" id="IPR008271">
    <property type="entry name" value="Ser/Thr_kinase_AS"/>
</dbReference>
<dbReference type="PROSITE" id="PS51285">
    <property type="entry name" value="AGC_KINASE_CTER"/>
    <property type="match status" value="1"/>
</dbReference>
<evidence type="ECO:0000259" key="12">
    <source>
        <dbReference type="PROSITE" id="PS50195"/>
    </source>
</evidence>
<evidence type="ECO:0000313" key="14">
    <source>
        <dbReference type="EMBL" id="GHP10021.1"/>
    </source>
</evidence>
<dbReference type="InterPro" id="IPR000961">
    <property type="entry name" value="AGC-kinase_C"/>
</dbReference>
<dbReference type="SMART" id="SM00220">
    <property type="entry name" value="S_TKc"/>
    <property type="match status" value="1"/>
</dbReference>
<dbReference type="Proteomes" id="UP000660262">
    <property type="component" value="Unassembled WGS sequence"/>
</dbReference>
<dbReference type="InterPro" id="IPR036871">
    <property type="entry name" value="PX_dom_sf"/>
</dbReference>
<evidence type="ECO:0000256" key="9">
    <source>
        <dbReference type="SAM" id="MobiDB-lite"/>
    </source>
</evidence>
<keyword evidence="7 8" id="KW-0067">ATP-binding</keyword>
<dbReference type="GO" id="GO:0005768">
    <property type="term" value="C:endosome"/>
    <property type="evidence" value="ECO:0007669"/>
    <property type="project" value="UniProtKB-ARBA"/>
</dbReference>
<dbReference type="Pfam" id="PF00787">
    <property type="entry name" value="PX"/>
    <property type="match status" value="1"/>
</dbReference>
<proteinExistence type="inferred from homology"/>
<dbReference type="SMART" id="SM00233">
    <property type="entry name" value="PH"/>
    <property type="match status" value="1"/>
</dbReference>
<keyword evidence="15" id="KW-1185">Reference proteome</keyword>
<dbReference type="PANTHER" id="PTHR24351">
    <property type="entry name" value="RIBOSOMAL PROTEIN S6 KINASE"/>
    <property type="match status" value="1"/>
</dbReference>
<dbReference type="PROSITE" id="PS50003">
    <property type="entry name" value="PH_DOMAIN"/>
    <property type="match status" value="1"/>
</dbReference>
<evidence type="ECO:0000256" key="6">
    <source>
        <dbReference type="ARBA" id="ARBA00022777"/>
    </source>
</evidence>
<dbReference type="FunFam" id="1.10.510.10:FF:000008">
    <property type="entry name" value="Non-specific serine/threonine protein kinase"/>
    <property type="match status" value="1"/>
</dbReference>
<dbReference type="GO" id="GO:0005524">
    <property type="term" value="F:ATP binding"/>
    <property type="evidence" value="ECO:0007669"/>
    <property type="project" value="UniProtKB-UniRule"/>
</dbReference>
<dbReference type="PROSITE" id="PS50195">
    <property type="entry name" value="PX"/>
    <property type="match status" value="1"/>
</dbReference>
<dbReference type="PROSITE" id="PS00107">
    <property type="entry name" value="PROTEIN_KINASE_ATP"/>
    <property type="match status" value="1"/>
</dbReference>
<evidence type="ECO:0000313" key="15">
    <source>
        <dbReference type="Proteomes" id="UP000660262"/>
    </source>
</evidence>
<dbReference type="FunFam" id="3.30.200.20:FF:000042">
    <property type="entry name" value="Aurora kinase A"/>
    <property type="match status" value="1"/>
</dbReference>
<dbReference type="InterPro" id="IPR017441">
    <property type="entry name" value="Protein_kinase_ATP_BS"/>
</dbReference>
<dbReference type="InterPro" id="IPR045270">
    <property type="entry name" value="STKc_AGC"/>
</dbReference>
<feature type="domain" description="AGC-kinase C-terminal" evidence="13">
    <location>
        <begin position="622"/>
        <end position="700"/>
    </location>
</feature>
<organism evidence="14 15">
    <name type="scientific">Pycnococcus provasolii</name>
    <dbReference type="NCBI Taxonomy" id="41880"/>
    <lineage>
        <taxon>Eukaryota</taxon>
        <taxon>Viridiplantae</taxon>
        <taxon>Chlorophyta</taxon>
        <taxon>Pseudoscourfieldiophyceae</taxon>
        <taxon>Pseudoscourfieldiales</taxon>
        <taxon>Pycnococcaceae</taxon>
        <taxon>Pycnococcus</taxon>
    </lineage>
</organism>
<dbReference type="PROSITE" id="PS50011">
    <property type="entry name" value="PROTEIN_KINASE_DOM"/>
    <property type="match status" value="1"/>
</dbReference>
<accession>A0A830HX32</accession>
<dbReference type="GO" id="GO:0035091">
    <property type="term" value="F:phosphatidylinositol binding"/>
    <property type="evidence" value="ECO:0007669"/>
    <property type="project" value="InterPro"/>
</dbReference>
<evidence type="ECO:0000256" key="7">
    <source>
        <dbReference type="ARBA" id="ARBA00022840"/>
    </source>
</evidence>
<dbReference type="InterPro" id="IPR001683">
    <property type="entry name" value="PX_dom"/>
</dbReference>
<keyword evidence="4" id="KW-0808">Transferase</keyword>
<evidence type="ECO:0000256" key="4">
    <source>
        <dbReference type="ARBA" id="ARBA00022679"/>
    </source>
</evidence>
<dbReference type="Pfam" id="PF00169">
    <property type="entry name" value="PH"/>
    <property type="match status" value="1"/>
</dbReference>
<dbReference type="Gene3D" id="3.30.200.20">
    <property type="entry name" value="Phosphorylase Kinase, domain 1"/>
    <property type="match status" value="1"/>
</dbReference>
<name>A0A830HX32_9CHLO</name>
<dbReference type="InterPro" id="IPR011009">
    <property type="entry name" value="Kinase-like_dom_sf"/>
</dbReference>
<dbReference type="SUPFAM" id="SSF56112">
    <property type="entry name" value="Protein kinase-like (PK-like)"/>
    <property type="match status" value="1"/>
</dbReference>
<dbReference type="PROSITE" id="PS00108">
    <property type="entry name" value="PROTEIN_KINASE_ST"/>
    <property type="match status" value="1"/>
</dbReference>
<gene>
    <name evidence="14" type="ORF">PPROV_000875400</name>
</gene>
<evidence type="ECO:0000256" key="2">
    <source>
        <dbReference type="ARBA" id="ARBA00022527"/>
    </source>
</evidence>
<dbReference type="Gene3D" id="1.10.510.10">
    <property type="entry name" value="Transferase(Phosphotransferase) domain 1"/>
    <property type="match status" value="1"/>
</dbReference>
<dbReference type="InterPro" id="IPR001849">
    <property type="entry name" value="PH_domain"/>
</dbReference>
<dbReference type="SUPFAM" id="SSF64268">
    <property type="entry name" value="PX domain"/>
    <property type="match status" value="1"/>
</dbReference>
<feature type="domain" description="PH" evidence="10">
    <location>
        <begin position="247"/>
        <end position="353"/>
    </location>
</feature>
<keyword evidence="3" id="KW-0597">Phosphoprotein</keyword>
<dbReference type="EMBL" id="BNJQ01000027">
    <property type="protein sequence ID" value="GHP10021.1"/>
    <property type="molecule type" value="Genomic_DNA"/>
</dbReference>
<feature type="binding site" evidence="8">
    <location>
        <position position="391"/>
    </location>
    <ligand>
        <name>ATP</name>
        <dbReference type="ChEBI" id="CHEBI:30616"/>
    </ligand>
</feature>